<protein>
    <submittedName>
        <fullName evidence="1">DUF2283 domain-containing protein</fullName>
    </submittedName>
</protein>
<dbReference type="Proteomes" id="UP000830835">
    <property type="component" value="Unassembled WGS sequence"/>
</dbReference>
<keyword evidence="2" id="KW-1185">Reference proteome</keyword>
<reference evidence="1" key="1">
    <citation type="submission" date="2021-02" db="EMBL/GenBank/DDBJ databases">
        <title>The CRISPR/cas machinery reduction and long-range gene transfer in the hot spring cyanobacterium Synechococcus.</title>
        <authorList>
            <person name="Dvorak P."/>
            <person name="Jahodarova E."/>
            <person name="Hasler P."/>
            <person name="Poulickova A."/>
        </authorList>
    </citation>
    <scope>NUCLEOTIDE SEQUENCE</scope>
    <source>
        <strain evidence="1">Rupite</strain>
    </source>
</reference>
<organism evidence="1 2">
    <name type="scientific">Thermostichus vulcanus str. 'Rupite'</name>
    <dbReference type="NCBI Taxonomy" id="2813851"/>
    <lineage>
        <taxon>Bacteria</taxon>
        <taxon>Bacillati</taxon>
        <taxon>Cyanobacteriota</taxon>
        <taxon>Cyanophyceae</taxon>
        <taxon>Thermostichales</taxon>
        <taxon>Thermostichaceae</taxon>
        <taxon>Thermostichus</taxon>
    </lineage>
</organism>
<dbReference type="InterPro" id="IPR019270">
    <property type="entry name" value="DUF2283"/>
</dbReference>
<dbReference type="Pfam" id="PF10049">
    <property type="entry name" value="DUF2283"/>
    <property type="match status" value="1"/>
</dbReference>
<evidence type="ECO:0000313" key="2">
    <source>
        <dbReference type="Proteomes" id="UP000830835"/>
    </source>
</evidence>
<proteinExistence type="predicted"/>
<comment type="caution">
    <text evidence="1">The sequence shown here is derived from an EMBL/GenBank/DDBJ whole genome shotgun (WGS) entry which is preliminary data.</text>
</comment>
<sequence>MRQFTYDAEVDAAYIRLTDERIEETDTLESGFIVDYDQYNQPVGIEVLGVSRLLPNIALLPHPKAAQQLIELSGILIPH</sequence>
<dbReference type="EMBL" id="JAFIRA010000070">
    <property type="protein sequence ID" value="MCJ2544491.1"/>
    <property type="molecule type" value="Genomic_DNA"/>
</dbReference>
<evidence type="ECO:0000313" key="1">
    <source>
        <dbReference type="EMBL" id="MCJ2544491.1"/>
    </source>
</evidence>
<name>A0ABT0CFD1_THEVL</name>
<dbReference type="RefSeq" id="WP_244353121.1">
    <property type="nucleotide sequence ID" value="NZ_JAFIRA010000070.1"/>
</dbReference>
<gene>
    <name evidence="1" type="ORF">JX360_16530</name>
</gene>
<accession>A0ABT0CFD1</accession>